<evidence type="ECO:0000313" key="2">
    <source>
        <dbReference type="EMBL" id="SVA19462.1"/>
    </source>
</evidence>
<protein>
    <recommendedName>
        <fullName evidence="1">Carboxymuconolactone decarboxylase-like domain-containing protein</fullName>
    </recommendedName>
</protein>
<dbReference type="SUPFAM" id="SSF69118">
    <property type="entry name" value="AhpD-like"/>
    <property type="match status" value="1"/>
</dbReference>
<reference evidence="2" key="1">
    <citation type="submission" date="2018-05" db="EMBL/GenBank/DDBJ databases">
        <authorList>
            <person name="Lanie J.A."/>
            <person name="Ng W.-L."/>
            <person name="Kazmierczak K.M."/>
            <person name="Andrzejewski T.M."/>
            <person name="Davidsen T.M."/>
            <person name="Wayne K.J."/>
            <person name="Tettelin H."/>
            <person name="Glass J.I."/>
            <person name="Rusch D."/>
            <person name="Podicherti R."/>
            <person name="Tsui H.-C.T."/>
            <person name="Winkler M.E."/>
        </authorList>
    </citation>
    <scope>NUCLEOTIDE SEQUENCE</scope>
</reference>
<organism evidence="2">
    <name type="scientific">marine metagenome</name>
    <dbReference type="NCBI Taxonomy" id="408172"/>
    <lineage>
        <taxon>unclassified sequences</taxon>
        <taxon>metagenomes</taxon>
        <taxon>ecological metagenomes</taxon>
    </lineage>
</organism>
<proteinExistence type="predicted"/>
<dbReference type="Gene3D" id="1.20.1290.10">
    <property type="entry name" value="AhpD-like"/>
    <property type="match status" value="1"/>
</dbReference>
<name>A0A381TTT6_9ZZZZ</name>
<dbReference type="PANTHER" id="PTHR33570">
    <property type="entry name" value="4-CARBOXYMUCONOLACTONE DECARBOXYLASE FAMILY PROTEIN"/>
    <property type="match status" value="1"/>
</dbReference>
<feature type="domain" description="Carboxymuconolactone decarboxylase-like" evidence="1">
    <location>
        <begin position="35"/>
        <end position="116"/>
    </location>
</feature>
<dbReference type="Pfam" id="PF02627">
    <property type="entry name" value="CMD"/>
    <property type="match status" value="1"/>
</dbReference>
<gene>
    <name evidence="2" type="ORF">METZ01_LOCUS72316</name>
</gene>
<sequence length="127" mass="13805">MPSQFDQGLEMRKSVLGEEYVEESFARATDFDRPFQEFITENAWGGVWTRGPLDKKTKSLITLSVLVALRAEGEIGLHTRGAINNGVTPDEIVGLLIHASAYAGVPAAVSSIKIVKKTLQEMGELAS</sequence>
<evidence type="ECO:0000259" key="1">
    <source>
        <dbReference type="Pfam" id="PF02627"/>
    </source>
</evidence>
<dbReference type="EMBL" id="UINC01005155">
    <property type="protein sequence ID" value="SVA19462.1"/>
    <property type="molecule type" value="Genomic_DNA"/>
</dbReference>
<dbReference type="InterPro" id="IPR029032">
    <property type="entry name" value="AhpD-like"/>
</dbReference>
<dbReference type="GO" id="GO:0051920">
    <property type="term" value="F:peroxiredoxin activity"/>
    <property type="evidence" value="ECO:0007669"/>
    <property type="project" value="InterPro"/>
</dbReference>
<dbReference type="InterPro" id="IPR003779">
    <property type="entry name" value="CMD-like"/>
</dbReference>
<dbReference type="AlphaFoldDB" id="A0A381TTT6"/>
<dbReference type="PANTHER" id="PTHR33570:SF2">
    <property type="entry name" value="CARBOXYMUCONOLACTONE DECARBOXYLASE-LIKE DOMAIN-CONTAINING PROTEIN"/>
    <property type="match status" value="1"/>
</dbReference>
<accession>A0A381TTT6</accession>
<dbReference type="InterPro" id="IPR052512">
    <property type="entry name" value="4CMD/NDH-1_regulator"/>
</dbReference>